<dbReference type="Proteomes" id="UP001286174">
    <property type="component" value="Unassembled WGS sequence"/>
</dbReference>
<evidence type="ECO:0000313" key="2">
    <source>
        <dbReference type="Proteomes" id="UP001286174"/>
    </source>
</evidence>
<sequence>MADYENNAFFWQKVDTLFLSGKLALTKKKGEAHDTFRNLVYPTDYGHLGDTKSTTEEGVSVYAGSGDRSQITALVVAADILTKELDVKMLIGCTEEEVMAVLRFLNQTDFQKTVLIRRSNVIPSWGVSDN</sequence>
<proteinExistence type="predicted"/>
<keyword evidence="2" id="KW-1185">Reference proteome</keyword>
<dbReference type="RefSeq" id="WP_370595282.1">
    <property type="nucleotide sequence ID" value="NZ_JALBUR010000001.1"/>
</dbReference>
<protein>
    <submittedName>
        <fullName evidence="1">Inorganic pyrophosphatase</fullName>
    </submittedName>
</protein>
<evidence type="ECO:0000313" key="1">
    <source>
        <dbReference type="EMBL" id="MDX8418594.1"/>
    </source>
</evidence>
<organism evidence="1 2">
    <name type="scientific">Grylomicrobium aquisgranensis</name>
    <dbReference type="NCBI Taxonomy" id="2926318"/>
    <lineage>
        <taxon>Bacteria</taxon>
        <taxon>Bacillati</taxon>
        <taxon>Bacillota</taxon>
        <taxon>Erysipelotrichia</taxon>
        <taxon>Erysipelotrichales</taxon>
        <taxon>Erysipelotrichaceae</taxon>
        <taxon>Grylomicrobium</taxon>
    </lineage>
</organism>
<accession>A0AB35U1Q7</accession>
<name>A0AB35U1Q7_9FIRM</name>
<dbReference type="AlphaFoldDB" id="A0AB35U1Q7"/>
<reference evidence="1 2" key="1">
    <citation type="submission" date="2022-03" db="EMBL/GenBank/DDBJ databases">
        <title>Novel taxa within the pig intestine.</title>
        <authorList>
            <person name="Wylensek D."/>
            <person name="Bishof K."/>
            <person name="Afrizal A."/>
            <person name="Clavel T."/>
        </authorList>
    </citation>
    <scope>NUCLEOTIDE SEQUENCE [LARGE SCALE GENOMIC DNA]</scope>
    <source>
        <strain evidence="1 2">CLA-KB-P133</strain>
    </source>
</reference>
<comment type="caution">
    <text evidence="1">The sequence shown here is derived from an EMBL/GenBank/DDBJ whole genome shotgun (WGS) entry which is preliminary data.</text>
</comment>
<dbReference type="EMBL" id="JALBUR010000001">
    <property type="protein sequence ID" value="MDX8418594.1"/>
    <property type="molecule type" value="Genomic_DNA"/>
</dbReference>
<gene>
    <name evidence="1" type="ORF">MOZ60_00635</name>
</gene>